<keyword evidence="3 5" id="KW-0547">Nucleotide-binding</keyword>
<organism evidence="8 9">
    <name type="scientific">Candidatus Magasanikbacteria bacterium RIFOXYA2_FULL_44_8</name>
    <dbReference type="NCBI Taxonomy" id="1798696"/>
    <lineage>
        <taxon>Bacteria</taxon>
        <taxon>Candidatus Magasanikiibacteriota</taxon>
    </lineage>
</organism>
<dbReference type="EC" id="2.7.4.3" evidence="5 7"/>
<comment type="domain">
    <text evidence="5">Consists of three domains, a large central CORE domain and two small peripheral domains, NMPbind and LID, which undergo movements during catalysis. The LID domain closes over the site of phosphoryl transfer upon ATP binding. Assembling and dissambling the active center during each catalytic cycle provides an effective means to prevent ATP hydrolysis.</text>
</comment>
<dbReference type="InterPro" id="IPR027417">
    <property type="entry name" value="P-loop_NTPase"/>
</dbReference>
<comment type="subunit">
    <text evidence="5 7">Monomer.</text>
</comment>
<name>A0A1F6NLH8_9BACT</name>
<dbReference type="InterPro" id="IPR000850">
    <property type="entry name" value="Adenylat/UMP-CMP_kin"/>
</dbReference>
<evidence type="ECO:0000313" key="9">
    <source>
        <dbReference type="Proteomes" id="UP000177803"/>
    </source>
</evidence>
<comment type="caution">
    <text evidence="8">The sequence shown here is derived from an EMBL/GenBank/DDBJ whole genome shotgun (WGS) entry which is preliminary data.</text>
</comment>
<dbReference type="UniPathway" id="UPA00588">
    <property type="reaction ID" value="UER00649"/>
</dbReference>
<protein>
    <recommendedName>
        <fullName evidence="5 7">Adenylate kinase</fullName>
        <shortName evidence="5">AK</shortName>
        <ecNumber evidence="5 7">2.7.4.3</ecNumber>
    </recommendedName>
    <alternativeName>
        <fullName evidence="5">ATP-AMP transphosphorylase</fullName>
    </alternativeName>
    <alternativeName>
        <fullName evidence="5">ATP:AMP phosphotransferase</fullName>
    </alternativeName>
    <alternativeName>
        <fullName evidence="5">Adenylate monophosphate kinase</fullName>
    </alternativeName>
</protein>
<keyword evidence="5" id="KW-0963">Cytoplasm</keyword>
<reference evidence="8 9" key="1">
    <citation type="journal article" date="2016" name="Nat. Commun.">
        <title>Thousands of microbial genomes shed light on interconnected biogeochemical processes in an aquifer system.</title>
        <authorList>
            <person name="Anantharaman K."/>
            <person name="Brown C.T."/>
            <person name="Hug L.A."/>
            <person name="Sharon I."/>
            <person name="Castelle C.J."/>
            <person name="Probst A.J."/>
            <person name="Thomas B.C."/>
            <person name="Singh A."/>
            <person name="Wilkins M.J."/>
            <person name="Karaoz U."/>
            <person name="Brodie E.L."/>
            <person name="Williams K.H."/>
            <person name="Hubbard S.S."/>
            <person name="Banfield J.F."/>
        </authorList>
    </citation>
    <scope>NUCLEOTIDE SEQUENCE [LARGE SCALE GENOMIC DNA]</scope>
</reference>
<dbReference type="Proteomes" id="UP000177803">
    <property type="component" value="Unassembled WGS sequence"/>
</dbReference>
<comment type="subcellular location">
    <subcellularLocation>
        <location evidence="5 7">Cytoplasm</location>
    </subcellularLocation>
</comment>
<comment type="catalytic activity">
    <reaction evidence="5 7">
        <text>AMP + ATP = 2 ADP</text>
        <dbReference type="Rhea" id="RHEA:12973"/>
        <dbReference type="ChEBI" id="CHEBI:30616"/>
        <dbReference type="ChEBI" id="CHEBI:456215"/>
        <dbReference type="ChEBI" id="CHEBI:456216"/>
        <dbReference type="EC" id="2.7.4.3"/>
    </reaction>
</comment>
<dbReference type="GO" id="GO:0005737">
    <property type="term" value="C:cytoplasm"/>
    <property type="evidence" value="ECO:0007669"/>
    <property type="project" value="UniProtKB-SubCell"/>
</dbReference>
<evidence type="ECO:0000256" key="3">
    <source>
        <dbReference type="ARBA" id="ARBA00022741"/>
    </source>
</evidence>
<dbReference type="EMBL" id="MFQR01000012">
    <property type="protein sequence ID" value="OGH84610.1"/>
    <property type="molecule type" value="Genomic_DNA"/>
</dbReference>
<proteinExistence type="inferred from homology"/>
<dbReference type="Gene3D" id="3.40.50.300">
    <property type="entry name" value="P-loop containing nucleotide triphosphate hydrolases"/>
    <property type="match status" value="1"/>
</dbReference>
<evidence type="ECO:0000313" key="8">
    <source>
        <dbReference type="EMBL" id="OGH84610.1"/>
    </source>
</evidence>
<comment type="caution">
    <text evidence="5">Lacks conserved residue(s) required for the propagation of feature annotation.</text>
</comment>
<dbReference type="PANTHER" id="PTHR23359">
    <property type="entry name" value="NUCLEOTIDE KINASE"/>
    <property type="match status" value="1"/>
</dbReference>
<dbReference type="GO" id="GO:0044209">
    <property type="term" value="P:AMP salvage"/>
    <property type="evidence" value="ECO:0007669"/>
    <property type="project" value="UniProtKB-UniRule"/>
</dbReference>
<sequence>MKPIIVLLGAPGSGKGTQAKRIVKKYNYRQISTGDLFRELLAENKVAEKDRKIIAGIKEGKMVPDEFVYKLVFAAIEEAMTLGHKVVLDGVIRNVNQAREFWKYFKQKKLTDDVVFVEIAITDRESFVRLMHRRVCVKCGNIIPWTPETTDWNHCPKCGGDLQNRTDDTVAAVRARLKAQGNAVIQPIIKYLQKVAPVKSINGMEEIPMIARELEQVVKKSA</sequence>
<gene>
    <name evidence="5" type="primary">adk</name>
    <name evidence="8" type="ORF">A2261_03215</name>
</gene>
<feature type="binding site" evidence="5">
    <location>
        <position position="165"/>
    </location>
    <ligand>
        <name>AMP</name>
        <dbReference type="ChEBI" id="CHEBI:456215"/>
    </ligand>
</feature>
<feature type="binding site" evidence="5">
    <location>
        <position position="205"/>
    </location>
    <ligand>
        <name>ATP</name>
        <dbReference type="ChEBI" id="CHEBI:30616"/>
    </ligand>
</feature>
<keyword evidence="1 5" id="KW-0808">Transferase</keyword>
<evidence type="ECO:0000256" key="2">
    <source>
        <dbReference type="ARBA" id="ARBA00022727"/>
    </source>
</evidence>
<dbReference type="HAMAP" id="MF_00235">
    <property type="entry name" value="Adenylate_kinase_Adk"/>
    <property type="match status" value="1"/>
</dbReference>
<evidence type="ECO:0000256" key="6">
    <source>
        <dbReference type="RuleBase" id="RU003330"/>
    </source>
</evidence>
<feature type="binding site" evidence="5">
    <location>
        <begin position="12"/>
        <end position="17"/>
    </location>
    <ligand>
        <name>ATP</name>
        <dbReference type="ChEBI" id="CHEBI:30616"/>
    </ligand>
</feature>
<keyword evidence="5 7" id="KW-0067">ATP-binding</keyword>
<evidence type="ECO:0000256" key="4">
    <source>
        <dbReference type="ARBA" id="ARBA00022777"/>
    </source>
</evidence>
<keyword evidence="2 5" id="KW-0545">Nucleotide biosynthesis</keyword>
<feature type="binding site" evidence="5">
    <location>
        <position position="38"/>
    </location>
    <ligand>
        <name>AMP</name>
        <dbReference type="ChEBI" id="CHEBI:456215"/>
    </ligand>
</feature>
<dbReference type="PRINTS" id="PR00094">
    <property type="entry name" value="ADENYLTKNASE"/>
</dbReference>
<dbReference type="GO" id="GO:0004017">
    <property type="term" value="F:AMP kinase activity"/>
    <property type="evidence" value="ECO:0007669"/>
    <property type="project" value="UniProtKB-UniRule"/>
</dbReference>
<dbReference type="SUPFAM" id="SSF52540">
    <property type="entry name" value="P-loop containing nucleoside triphosphate hydrolases"/>
    <property type="match status" value="1"/>
</dbReference>
<evidence type="ECO:0000256" key="5">
    <source>
        <dbReference type="HAMAP-Rule" id="MF_00235"/>
    </source>
</evidence>
<evidence type="ECO:0000256" key="7">
    <source>
        <dbReference type="RuleBase" id="RU003331"/>
    </source>
</evidence>
<dbReference type="GO" id="GO:0005524">
    <property type="term" value="F:ATP binding"/>
    <property type="evidence" value="ECO:0007669"/>
    <property type="project" value="UniProtKB-UniRule"/>
</dbReference>
<feature type="binding site" evidence="5">
    <location>
        <position position="176"/>
    </location>
    <ligand>
        <name>AMP</name>
        <dbReference type="ChEBI" id="CHEBI:456215"/>
    </ligand>
</feature>
<comment type="pathway">
    <text evidence="5">Purine metabolism; AMP biosynthesis via salvage pathway; AMP from ADP: step 1/1.</text>
</comment>
<dbReference type="CDD" id="cd01428">
    <property type="entry name" value="ADK"/>
    <property type="match status" value="1"/>
</dbReference>
<accession>A0A1F6NLH8</accession>
<dbReference type="Pfam" id="PF00406">
    <property type="entry name" value="ADK"/>
    <property type="match status" value="1"/>
</dbReference>
<keyword evidence="4 5" id="KW-0418">Kinase</keyword>
<evidence type="ECO:0000256" key="1">
    <source>
        <dbReference type="ARBA" id="ARBA00022679"/>
    </source>
</evidence>
<dbReference type="AlphaFoldDB" id="A0A1F6NLH8"/>
<feature type="binding site" evidence="5">
    <location>
        <position position="97"/>
    </location>
    <ligand>
        <name>AMP</name>
        <dbReference type="ChEBI" id="CHEBI:456215"/>
    </ligand>
</feature>
<feature type="binding site" evidence="5">
    <location>
        <position position="133"/>
    </location>
    <ligand>
        <name>ATP</name>
        <dbReference type="ChEBI" id="CHEBI:30616"/>
    </ligand>
</feature>
<comment type="function">
    <text evidence="5">Catalyzes the reversible transfer of the terminal phosphate group between ATP and AMP. Plays an important role in cellular energy homeostasis and in adenine nucleotide metabolism.</text>
</comment>
<feature type="binding site" evidence="5">
    <location>
        <position position="33"/>
    </location>
    <ligand>
        <name>AMP</name>
        <dbReference type="ChEBI" id="CHEBI:456215"/>
    </ligand>
</feature>
<comment type="similarity">
    <text evidence="5 6">Belongs to the adenylate kinase family.</text>
</comment>